<organism evidence="8 9">
    <name type="scientific">Aquabacterium commune</name>
    <dbReference type="NCBI Taxonomy" id="70586"/>
    <lineage>
        <taxon>Bacteria</taxon>
        <taxon>Pseudomonadati</taxon>
        <taxon>Pseudomonadota</taxon>
        <taxon>Betaproteobacteria</taxon>
        <taxon>Burkholderiales</taxon>
        <taxon>Aquabacterium</taxon>
    </lineage>
</organism>
<keyword evidence="5 6" id="KW-0472">Membrane</keyword>
<keyword evidence="2" id="KW-1003">Cell membrane</keyword>
<feature type="transmembrane region" description="Helical" evidence="6">
    <location>
        <begin position="242"/>
        <end position="260"/>
    </location>
</feature>
<name>A0A4R6RNN7_9BURK</name>
<comment type="subcellular location">
    <subcellularLocation>
        <location evidence="1">Cell membrane</location>
        <topology evidence="1">Multi-pass membrane protein</topology>
    </subcellularLocation>
</comment>
<feature type="transmembrane region" description="Helical" evidence="6">
    <location>
        <begin position="98"/>
        <end position="117"/>
    </location>
</feature>
<keyword evidence="4 6" id="KW-1133">Transmembrane helix</keyword>
<evidence type="ECO:0000256" key="2">
    <source>
        <dbReference type="ARBA" id="ARBA00022475"/>
    </source>
</evidence>
<evidence type="ECO:0000256" key="4">
    <source>
        <dbReference type="ARBA" id="ARBA00022989"/>
    </source>
</evidence>
<comment type="caution">
    <text evidence="8">The sequence shown here is derived from an EMBL/GenBank/DDBJ whole genome shotgun (WGS) entry which is preliminary data.</text>
</comment>
<evidence type="ECO:0000256" key="5">
    <source>
        <dbReference type="ARBA" id="ARBA00023136"/>
    </source>
</evidence>
<gene>
    <name evidence="8" type="ORF">EV672_101495</name>
</gene>
<accession>A0A4R6RNN7</accession>
<evidence type="ECO:0000256" key="6">
    <source>
        <dbReference type="SAM" id="Phobius"/>
    </source>
</evidence>
<feature type="domain" description="Type II secretion system protein GspF" evidence="7">
    <location>
        <begin position="133"/>
        <end position="259"/>
    </location>
</feature>
<evidence type="ECO:0000256" key="3">
    <source>
        <dbReference type="ARBA" id="ARBA00022692"/>
    </source>
</evidence>
<dbReference type="Gene3D" id="1.20.81.30">
    <property type="entry name" value="Type II secretion system (T2SS), domain F"/>
    <property type="match status" value="1"/>
</dbReference>
<feature type="transmembrane region" description="Helical" evidence="6">
    <location>
        <begin position="68"/>
        <end position="92"/>
    </location>
</feature>
<dbReference type="AlphaFoldDB" id="A0A4R6RNN7"/>
<dbReference type="InterPro" id="IPR018076">
    <property type="entry name" value="T2SS_GspF_dom"/>
</dbReference>
<dbReference type="GO" id="GO:0005886">
    <property type="term" value="C:plasma membrane"/>
    <property type="evidence" value="ECO:0007669"/>
    <property type="project" value="UniProtKB-SubCell"/>
</dbReference>
<dbReference type="Pfam" id="PF00482">
    <property type="entry name" value="T2SSF"/>
    <property type="match status" value="1"/>
</dbReference>
<sequence>MVSAMLFLVALLMMLAAVLSVLRARRLDQVARVNQRLAEVAFLTPDTPLHRPTVNPLLEELDRWLKRVGLNVTPAIALLVLAAAVAFGVLLWQQLNPLVALAWWALSIVLTVLVPQVRYRQRVNKIISQIPLFIDQVVRGLVTGRNLEGAIKLAAEDLQMPLRELIMKAQKNVELGADLGDALKDVAHFHDIKELHLLALTIHSSRVYGGSPRDMLESIVNLIRQREQAQEELRAMTGETRVTAWVLGATPGLLVAYILWQSPDYMMSMWHDSTGQTILVAGAVMQALGVLVMWRMIKSL</sequence>
<dbReference type="PANTHER" id="PTHR35007">
    <property type="entry name" value="INTEGRAL MEMBRANE PROTEIN-RELATED"/>
    <property type="match status" value="1"/>
</dbReference>
<keyword evidence="9" id="KW-1185">Reference proteome</keyword>
<evidence type="ECO:0000313" key="8">
    <source>
        <dbReference type="EMBL" id="TDP88349.1"/>
    </source>
</evidence>
<dbReference type="EMBL" id="SNXW01000001">
    <property type="protein sequence ID" value="TDP88349.1"/>
    <property type="molecule type" value="Genomic_DNA"/>
</dbReference>
<feature type="transmembrane region" description="Helical" evidence="6">
    <location>
        <begin position="6"/>
        <end position="22"/>
    </location>
</feature>
<feature type="transmembrane region" description="Helical" evidence="6">
    <location>
        <begin position="275"/>
        <end position="294"/>
    </location>
</feature>
<evidence type="ECO:0000259" key="7">
    <source>
        <dbReference type="Pfam" id="PF00482"/>
    </source>
</evidence>
<reference evidence="8 9" key="1">
    <citation type="submission" date="2019-03" db="EMBL/GenBank/DDBJ databases">
        <title>Genomic Encyclopedia of Type Strains, Phase IV (KMG-IV): sequencing the most valuable type-strain genomes for metagenomic binning, comparative biology and taxonomic classification.</title>
        <authorList>
            <person name="Goeker M."/>
        </authorList>
    </citation>
    <scope>NUCLEOTIDE SEQUENCE [LARGE SCALE GENOMIC DNA]</scope>
    <source>
        <strain evidence="8 9">DSM 11901</strain>
    </source>
</reference>
<evidence type="ECO:0000256" key="1">
    <source>
        <dbReference type="ARBA" id="ARBA00004651"/>
    </source>
</evidence>
<proteinExistence type="predicted"/>
<dbReference type="InterPro" id="IPR042094">
    <property type="entry name" value="T2SS_GspF_sf"/>
</dbReference>
<dbReference type="Proteomes" id="UP000294593">
    <property type="component" value="Unassembled WGS sequence"/>
</dbReference>
<dbReference type="PANTHER" id="PTHR35007:SF1">
    <property type="entry name" value="PILUS ASSEMBLY PROTEIN"/>
    <property type="match status" value="1"/>
</dbReference>
<keyword evidence="3 6" id="KW-0812">Transmembrane</keyword>
<evidence type="ECO:0000313" key="9">
    <source>
        <dbReference type="Proteomes" id="UP000294593"/>
    </source>
</evidence>
<protein>
    <submittedName>
        <fullName evidence="8">Tight adherence protein B</fullName>
    </submittedName>
</protein>